<comment type="cofactor">
    <cofactor evidence="1">
        <name>pyridoxal 5'-phosphate</name>
        <dbReference type="ChEBI" id="CHEBI:597326"/>
    </cofactor>
</comment>
<comment type="cofactor">
    <cofactor evidence="2">
        <name>[4Fe-4S] cluster</name>
        <dbReference type="ChEBI" id="CHEBI:49883"/>
    </cofactor>
</comment>
<evidence type="ECO:0000256" key="3">
    <source>
        <dbReference type="ARBA" id="ARBA00008703"/>
    </source>
</evidence>
<proteinExistence type="inferred from homology"/>
<dbReference type="SFLD" id="SFLDG01070">
    <property type="entry name" value="PLP-dependent"/>
    <property type="match status" value="1"/>
</dbReference>
<dbReference type="AlphaFoldDB" id="A0A841RE99"/>
<keyword evidence="8" id="KW-0408">Iron</keyword>
<evidence type="ECO:0000313" key="11">
    <source>
        <dbReference type="EMBL" id="MBB6481701.1"/>
    </source>
</evidence>
<keyword evidence="5" id="KW-0949">S-adenosyl-L-methionine</keyword>
<evidence type="ECO:0000256" key="7">
    <source>
        <dbReference type="ARBA" id="ARBA00022898"/>
    </source>
</evidence>
<sequence length="436" mass="50364">MKFKAIGINQLDSIEQLKDLPAEYTKVLKAVSMVLPFRANNYIVDELIDWNNIPEDPIFQLTFPQPGMLKKEYLDQILDLIDSNAPESELNKLINSIREEMNPHPAMQVEMNVPREQGKEHRGMQHKYPETVLLFPKQGQICSAYCTYCFRWAQFSGMEDLHFSASDPYELVRYLESHPLVTDVLITGGDPLTMSTRLLRQYIEPLLKKPGNLRSIRIGTKFLSFWPYRFTTDRDAEDLMSLFREVVDSGIHLALMAHFTHYRELETEAVREAILAIRKTGAEIRSQSPVVKHINDSADVWSSMWQKQVELGIIPYYMFMARNTGAKEYFSVTAAEAYEIFTDAISRVSGLGRTVRGPVMSCSPGKVLIDGIVELGSQRAFALKFLQGRNPDWVNRIFLAEYDEKADWMDQFIPFKEDEFFYEEEYEEMKQQALAN</sequence>
<dbReference type="RefSeq" id="WP_184747937.1">
    <property type="nucleotide sequence ID" value="NZ_JACHGJ010000007.1"/>
</dbReference>
<comment type="similarity">
    <text evidence="3">Belongs to the radical SAM superfamily. KamA family.</text>
</comment>
<comment type="caution">
    <text evidence="11">The sequence shown here is derived from an EMBL/GenBank/DDBJ whole genome shotgun (WGS) entry which is preliminary data.</text>
</comment>
<evidence type="ECO:0000256" key="8">
    <source>
        <dbReference type="ARBA" id="ARBA00023004"/>
    </source>
</evidence>
<evidence type="ECO:0000256" key="5">
    <source>
        <dbReference type="ARBA" id="ARBA00022691"/>
    </source>
</evidence>
<dbReference type="InterPro" id="IPR058240">
    <property type="entry name" value="rSAM_sf"/>
</dbReference>
<dbReference type="PANTHER" id="PTHR30538">
    <property type="entry name" value="LYSINE 2,3-AMINOMUTASE-RELATED"/>
    <property type="match status" value="1"/>
</dbReference>
<keyword evidence="9" id="KW-0411">Iron-sulfur</keyword>
<evidence type="ECO:0000256" key="6">
    <source>
        <dbReference type="ARBA" id="ARBA00022723"/>
    </source>
</evidence>
<evidence type="ECO:0000256" key="4">
    <source>
        <dbReference type="ARBA" id="ARBA00022485"/>
    </source>
</evidence>
<dbReference type="InterPro" id="IPR013785">
    <property type="entry name" value="Aldolase_TIM"/>
</dbReference>
<keyword evidence="7" id="KW-0663">Pyridoxal phosphate</keyword>
<dbReference type="GO" id="GO:0046872">
    <property type="term" value="F:metal ion binding"/>
    <property type="evidence" value="ECO:0007669"/>
    <property type="project" value="UniProtKB-KW"/>
</dbReference>
<feature type="domain" description="Radical SAM core" evidence="10">
    <location>
        <begin position="126"/>
        <end position="351"/>
    </location>
</feature>
<keyword evidence="12" id="KW-1185">Reference proteome</keyword>
<protein>
    <submittedName>
        <fullName evidence="11">L-lysine 2,3-aminomutase</fullName>
    </submittedName>
</protein>
<dbReference type="GO" id="GO:0003824">
    <property type="term" value="F:catalytic activity"/>
    <property type="evidence" value="ECO:0007669"/>
    <property type="project" value="InterPro"/>
</dbReference>
<dbReference type="SUPFAM" id="SSF102114">
    <property type="entry name" value="Radical SAM enzymes"/>
    <property type="match status" value="1"/>
</dbReference>
<name>A0A841RE99_9SPIO</name>
<dbReference type="EMBL" id="JACHGJ010000007">
    <property type="protein sequence ID" value="MBB6481701.1"/>
    <property type="molecule type" value="Genomic_DNA"/>
</dbReference>
<dbReference type="InterPro" id="IPR003739">
    <property type="entry name" value="Lys_aminomutase/Glu_NH3_mut"/>
</dbReference>
<dbReference type="PANTHER" id="PTHR30538:SF0">
    <property type="entry name" value="L-LYSINE 2,3-AMINOMUTASE AQ_1632-RELATED"/>
    <property type="match status" value="1"/>
</dbReference>
<keyword evidence="4" id="KW-0004">4Fe-4S</keyword>
<dbReference type="Gene3D" id="3.20.20.70">
    <property type="entry name" value="Aldolase class I"/>
    <property type="match status" value="1"/>
</dbReference>
<dbReference type="PROSITE" id="PS51918">
    <property type="entry name" value="RADICAL_SAM"/>
    <property type="match status" value="1"/>
</dbReference>
<evidence type="ECO:0000256" key="1">
    <source>
        <dbReference type="ARBA" id="ARBA00001933"/>
    </source>
</evidence>
<dbReference type="Proteomes" id="UP000587760">
    <property type="component" value="Unassembled WGS sequence"/>
</dbReference>
<evidence type="ECO:0000256" key="9">
    <source>
        <dbReference type="ARBA" id="ARBA00023014"/>
    </source>
</evidence>
<evidence type="ECO:0000259" key="10">
    <source>
        <dbReference type="PROSITE" id="PS51918"/>
    </source>
</evidence>
<dbReference type="SFLD" id="SFLDS00029">
    <property type="entry name" value="Radical_SAM"/>
    <property type="match status" value="1"/>
</dbReference>
<accession>A0A841RE99</accession>
<dbReference type="CDD" id="cd01335">
    <property type="entry name" value="Radical_SAM"/>
    <property type="match status" value="1"/>
</dbReference>
<gene>
    <name evidence="11" type="ORF">HNR50_003381</name>
</gene>
<dbReference type="InterPro" id="IPR007197">
    <property type="entry name" value="rSAM"/>
</dbReference>
<reference evidence="11 12" key="1">
    <citation type="submission" date="2020-08" db="EMBL/GenBank/DDBJ databases">
        <title>Genomic Encyclopedia of Type Strains, Phase IV (KMG-IV): sequencing the most valuable type-strain genomes for metagenomic binning, comparative biology and taxonomic classification.</title>
        <authorList>
            <person name="Goeker M."/>
        </authorList>
    </citation>
    <scope>NUCLEOTIDE SEQUENCE [LARGE SCALE GENOMIC DNA]</scope>
    <source>
        <strain evidence="11 12">DSM 2461</strain>
    </source>
</reference>
<organism evidence="11 12">
    <name type="scientific">Spirochaeta isovalerica</name>
    <dbReference type="NCBI Taxonomy" id="150"/>
    <lineage>
        <taxon>Bacteria</taxon>
        <taxon>Pseudomonadati</taxon>
        <taxon>Spirochaetota</taxon>
        <taxon>Spirochaetia</taxon>
        <taxon>Spirochaetales</taxon>
        <taxon>Spirochaetaceae</taxon>
        <taxon>Spirochaeta</taxon>
    </lineage>
</organism>
<dbReference type="GO" id="GO:0051539">
    <property type="term" value="F:4 iron, 4 sulfur cluster binding"/>
    <property type="evidence" value="ECO:0007669"/>
    <property type="project" value="UniProtKB-KW"/>
</dbReference>
<keyword evidence="6" id="KW-0479">Metal-binding</keyword>
<evidence type="ECO:0000313" key="12">
    <source>
        <dbReference type="Proteomes" id="UP000587760"/>
    </source>
</evidence>
<evidence type="ECO:0000256" key="2">
    <source>
        <dbReference type="ARBA" id="ARBA00001966"/>
    </source>
</evidence>